<dbReference type="EMBL" id="QUOU01000001">
    <property type="protein sequence ID" value="REL28743.1"/>
    <property type="molecule type" value="Genomic_DNA"/>
</dbReference>
<evidence type="ECO:0000313" key="1">
    <source>
        <dbReference type="EMBL" id="REL28743.1"/>
    </source>
</evidence>
<dbReference type="PROSITE" id="PS51257">
    <property type="entry name" value="PROKAR_LIPOPROTEIN"/>
    <property type="match status" value="1"/>
</dbReference>
<sequence length="146" mass="15933">MKVYSIIALLAFSLVACQKSDQASEAASSTSESIVDPTLAPASKQEAEKLDARYQGTTANDAVASAIVNQDFRLLSTSTRMPQFPGTDQSRYHEYKALCGANFLPNMGDVKLQGDNSGNRQQVKQYMAEYNLLMLEACLNHHHDGA</sequence>
<organism evidence="1 2">
    <name type="scientific">Thalassotalea euphylliae</name>
    <dbReference type="NCBI Taxonomy" id="1655234"/>
    <lineage>
        <taxon>Bacteria</taxon>
        <taxon>Pseudomonadati</taxon>
        <taxon>Pseudomonadota</taxon>
        <taxon>Gammaproteobacteria</taxon>
        <taxon>Alteromonadales</taxon>
        <taxon>Colwelliaceae</taxon>
        <taxon>Thalassotalea</taxon>
    </lineage>
</organism>
<proteinExistence type="predicted"/>
<accession>A0A3E0TWM0</accession>
<evidence type="ECO:0000313" key="2">
    <source>
        <dbReference type="Proteomes" id="UP000256478"/>
    </source>
</evidence>
<comment type="caution">
    <text evidence="1">The sequence shown here is derived from an EMBL/GenBank/DDBJ whole genome shotgun (WGS) entry which is preliminary data.</text>
</comment>
<dbReference type="Proteomes" id="UP000256478">
    <property type="component" value="Unassembled WGS sequence"/>
</dbReference>
<reference evidence="1 2" key="1">
    <citation type="submission" date="2018-08" db="EMBL/GenBank/DDBJ databases">
        <title>Thalassotalea euphylliae genome.</title>
        <authorList>
            <person name="Summers S."/>
            <person name="Rice S.A."/>
            <person name="Freckelton M.L."/>
            <person name="Nedved B.T."/>
            <person name="Hadfield M.G."/>
        </authorList>
    </citation>
    <scope>NUCLEOTIDE SEQUENCE [LARGE SCALE GENOMIC DNA]</scope>
    <source>
        <strain evidence="1 2">H1</strain>
    </source>
</reference>
<dbReference type="RefSeq" id="WP_116009770.1">
    <property type="nucleotide sequence ID" value="NZ_QUOU01000001.1"/>
</dbReference>
<name>A0A3E0TWM0_9GAMM</name>
<dbReference type="OrthoDB" id="6313224at2"/>
<gene>
    <name evidence="1" type="ORF">DXX93_20660</name>
</gene>
<protein>
    <submittedName>
        <fullName evidence="1">Uncharacterized protein</fullName>
    </submittedName>
</protein>
<dbReference type="AlphaFoldDB" id="A0A3E0TWM0"/>